<dbReference type="GeneID" id="109405094"/>
<keyword evidence="8 10" id="KW-0482">Metalloprotease</keyword>
<dbReference type="InterPro" id="IPR034016">
    <property type="entry name" value="M1_APN-typ"/>
</dbReference>
<evidence type="ECO:0000313" key="15">
    <source>
        <dbReference type="EnsemblMetazoa" id="AALFPA23_006845.P9005"/>
    </source>
</evidence>
<comment type="cofactor">
    <cofactor evidence="10">
        <name>Zn(2+)</name>
        <dbReference type="ChEBI" id="CHEBI:29105"/>
    </cofactor>
    <text evidence="10">Binds 1 zinc ion per subunit.</text>
</comment>
<keyword evidence="3" id="KW-0336">GPI-anchor</keyword>
<evidence type="ECO:0000256" key="10">
    <source>
        <dbReference type="RuleBase" id="RU364040"/>
    </source>
</evidence>
<evidence type="ECO:0000256" key="6">
    <source>
        <dbReference type="ARBA" id="ARBA00022801"/>
    </source>
</evidence>
<feature type="domain" description="Aminopeptidase N-like N-terminal" evidence="14">
    <location>
        <begin position="30"/>
        <end position="221"/>
    </location>
</feature>
<keyword evidence="16" id="KW-1185">Reference proteome</keyword>
<comment type="similarity">
    <text evidence="2 10">Belongs to the peptidase M1 family.</text>
</comment>
<dbReference type="InterPro" id="IPR027268">
    <property type="entry name" value="Peptidase_M4/M1_CTD_sf"/>
</dbReference>
<keyword evidence="11" id="KW-0732">Signal</keyword>
<dbReference type="Gene3D" id="1.25.50.20">
    <property type="match status" value="1"/>
</dbReference>
<evidence type="ECO:0000256" key="1">
    <source>
        <dbReference type="ARBA" id="ARBA00004609"/>
    </source>
</evidence>
<keyword evidence="3" id="KW-0325">Glycoprotein</keyword>
<dbReference type="Pfam" id="PF11838">
    <property type="entry name" value="ERAP1_C"/>
    <property type="match status" value="1"/>
</dbReference>
<keyword evidence="3" id="KW-0472">Membrane</keyword>
<reference evidence="16" key="1">
    <citation type="journal article" date="2015" name="Proc. Natl. Acad. Sci. U.S.A.">
        <title>Genome sequence of the Asian Tiger mosquito, Aedes albopictus, reveals insights into its biology, genetics, and evolution.</title>
        <authorList>
            <person name="Chen X.G."/>
            <person name="Jiang X."/>
            <person name="Gu J."/>
            <person name="Xu M."/>
            <person name="Wu Y."/>
            <person name="Deng Y."/>
            <person name="Zhang C."/>
            <person name="Bonizzoni M."/>
            <person name="Dermauw W."/>
            <person name="Vontas J."/>
            <person name="Armbruster P."/>
            <person name="Huang X."/>
            <person name="Yang Y."/>
            <person name="Zhang H."/>
            <person name="He W."/>
            <person name="Peng H."/>
            <person name="Liu Y."/>
            <person name="Wu K."/>
            <person name="Chen J."/>
            <person name="Lirakis M."/>
            <person name="Topalis P."/>
            <person name="Van Leeuwen T."/>
            <person name="Hall A.B."/>
            <person name="Jiang X."/>
            <person name="Thorpe C."/>
            <person name="Mueller R.L."/>
            <person name="Sun C."/>
            <person name="Waterhouse R.M."/>
            <person name="Yan G."/>
            <person name="Tu Z.J."/>
            <person name="Fang X."/>
            <person name="James A.A."/>
        </authorList>
    </citation>
    <scope>NUCLEOTIDE SEQUENCE [LARGE SCALE GENOMIC DNA]</scope>
    <source>
        <strain evidence="16">Foshan</strain>
    </source>
</reference>
<keyword evidence="7 10" id="KW-0862">Zinc</keyword>
<name>A0ABM1Y8S3_AEDAL</name>
<evidence type="ECO:0000259" key="13">
    <source>
        <dbReference type="Pfam" id="PF11838"/>
    </source>
</evidence>
<dbReference type="SUPFAM" id="SSF63737">
    <property type="entry name" value="Leukotriene A4 hydrolase N-terminal domain"/>
    <property type="match status" value="1"/>
</dbReference>
<evidence type="ECO:0000256" key="2">
    <source>
        <dbReference type="ARBA" id="ARBA00010136"/>
    </source>
</evidence>
<dbReference type="Gene3D" id="1.10.390.10">
    <property type="entry name" value="Neutral Protease Domain 2"/>
    <property type="match status" value="1"/>
</dbReference>
<protein>
    <recommendedName>
        <fullName evidence="10">Aminopeptidase</fullName>
        <ecNumber evidence="10">3.4.11.-</ecNumber>
    </recommendedName>
</protein>
<evidence type="ECO:0000256" key="4">
    <source>
        <dbReference type="ARBA" id="ARBA00022670"/>
    </source>
</evidence>
<dbReference type="InterPro" id="IPR014782">
    <property type="entry name" value="Peptidase_M1_dom"/>
</dbReference>
<feature type="chain" id="PRO_5045903925" description="Aminopeptidase" evidence="11">
    <location>
        <begin position="21"/>
        <end position="914"/>
    </location>
</feature>
<dbReference type="Gene3D" id="2.60.40.1730">
    <property type="entry name" value="tricorn interacting facor f3 domain"/>
    <property type="match status" value="1"/>
</dbReference>
<dbReference type="PANTHER" id="PTHR11533">
    <property type="entry name" value="PROTEASE M1 ZINC METALLOPROTEASE"/>
    <property type="match status" value="1"/>
</dbReference>
<feature type="domain" description="Peptidase M1 membrane alanine aminopeptidase" evidence="12">
    <location>
        <begin position="258"/>
        <end position="482"/>
    </location>
</feature>
<dbReference type="InterPro" id="IPR024571">
    <property type="entry name" value="ERAP1-like_C_dom"/>
</dbReference>
<evidence type="ECO:0000256" key="7">
    <source>
        <dbReference type="ARBA" id="ARBA00022833"/>
    </source>
</evidence>
<feature type="domain" description="ERAP1-like C-terminal" evidence="13">
    <location>
        <begin position="558"/>
        <end position="881"/>
    </location>
</feature>
<dbReference type="SUPFAM" id="SSF55486">
    <property type="entry name" value="Metalloproteases ('zincins'), catalytic domain"/>
    <property type="match status" value="1"/>
</dbReference>
<evidence type="ECO:0000259" key="12">
    <source>
        <dbReference type="Pfam" id="PF01433"/>
    </source>
</evidence>
<sequence length="914" mass="104322">MAYLKPGLVILIAVIVATSADFRLPQAVRPTHYDIRLRTAVHDAEREFQGSVDIHLTVEEPTDKIVVHSRSLTVISAVLYEPTSDPWTEVEQPSHTYDEPTEHLTFQCTTPLQNGSDYVLRVNYSGRLQTELTAGFFRKYYRDNGGIRRYIAATQFRPTWARQTFPCFDEPAIRTTFTVSLIHHSSYNAVSNMPLEGPLVVDTVDPEFVVTTFAQSQPMPTHSLAFAVTDFEIKSLTPQQRALARSNVINDTEYGLTAGDTILLAYNTHFDWSFWNFMPNLVQIAVPDAESGASESWGLVAFGEPTLLFNPEVNDYRVRPAIAKTIAQAYAQQWFGNLVTVDWWNYFWVHQGMAAMYGYYGAQLAYPEDQHMDQFQLQVMQPALKLDASEEARPLNWNVESPVEIAGLFDSDTTRHKAAGVINMLRTVLGEVYWQTGVQKYLRTHELGSVTSEALYEALEETIEVLPPFPTNMTVKQFMDNWADAPGYPVVNVRRLYGTTTMIISQERFLSDKKLPSDYVWYIPYNGLHIPILDFPYHSWLITKSREHIVRYDDEKPFILNELPSVFYRVNYDSRNWELIIAAWVQSPDFTNPTARAQLIDDSFALARADLLDFSVVLRLLTGLKKDRDYLPWATADKVLTYLHDRLRGTDQWSWFVFYMITLVDSNYRTLQFGVVNADDTLNDKQLNELILSWTCRLKIFQCSGNAESMFREAVRADAGVHPDISPVVYCYGARSAVNDEFVWLYQRMFDSQNEAERSLLINAMGCSQSKEQLDAYLTSSIGAGVGSEVNYFDRERLQVVQAVYSASRVGVDALIDFLNNWDMADDFIYWLEQPAFDDAIANIALRTNNQEEFDRLKALFETVGSLAPEDVVSSAMATVKANLDWHDSLEAFIIAEFLERYVYDTISPQDTVT</sequence>
<dbReference type="Pfam" id="PF01433">
    <property type="entry name" value="Peptidase_M1"/>
    <property type="match status" value="1"/>
</dbReference>
<dbReference type="CDD" id="cd09601">
    <property type="entry name" value="M1_APN-Q_like"/>
    <property type="match status" value="1"/>
</dbReference>
<dbReference type="InterPro" id="IPR050344">
    <property type="entry name" value="Peptidase_M1_aminopeptidases"/>
</dbReference>
<evidence type="ECO:0000256" key="8">
    <source>
        <dbReference type="ARBA" id="ARBA00023049"/>
    </source>
</evidence>
<dbReference type="PRINTS" id="PR00756">
    <property type="entry name" value="ALADIPTASE"/>
</dbReference>
<evidence type="ECO:0000313" key="16">
    <source>
        <dbReference type="Proteomes" id="UP000069940"/>
    </source>
</evidence>
<dbReference type="EC" id="3.4.11.-" evidence="10"/>
<keyword evidence="9" id="KW-0449">Lipoprotein</keyword>
<evidence type="ECO:0000256" key="3">
    <source>
        <dbReference type="ARBA" id="ARBA00022622"/>
    </source>
</evidence>
<dbReference type="RefSeq" id="XP_029713970.1">
    <property type="nucleotide sequence ID" value="XM_029858110.2"/>
</dbReference>
<accession>A0ABM1Y8S3</accession>
<comment type="subcellular location">
    <subcellularLocation>
        <location evidence="1">Cell membrane</location>
        <topology evidence="1">Lipid-anchor</topology>
        <topology evidence="1">GPI-anchor</topology>
    </subcellularLocation>
</comment>
<dbReference type="Pfam" id="PF17900">
    <property type="entry name" value="Peptidase_M1_N"/>
    <property type="match status" value="1"/>
</dbReference>
<keyword evidence="6 10" id="KW-0378">Hydrolase</keyword>
<dbReference type="InterPro" id="IPR001930">
    <property type="entry name" value="Peptidase_M1"/>
</dbReference>
<evidence type="ECO:0000256" key="11">
    <source>
        <dbReference type="SAM" id="SignalP"/>
    </source>
</evidence>
<dbReference type="PANTHER" id="PTHR11533:SF290">
    <property type="entry name" value="AMINOPEPTIDASE"/>
    <property type="match status" value="1"/>
</dbReference>
<dbReference type="Proteomes" id="UP000069940">
    <property type="component" value="Unassembled WGS sequence"/>
</dbReference>
<proteinExistence type="inferred from homology"/>
<evidence type="ECO:0000256" key="5">
    <source>
        <dbReference type="ARBA" id="ARBA00022723"/>
    </source>
</evidence>
<organism evidence="15 16">
    <name type="scientific">Aedes albopictus</name>
    <name type="common">Asian tiger mosquito</name>
    <name type="synonym">Stegomyia albopicta</name>
    <dbReference type="NCBI Taxonomy" id="7160"/>
    <lineage>
        <taxon>Eukaryota</taxon>
        <taxon>Metazoa</taxon>
        <taxon>Ecdysozoa</taxon>
        <taxon>Arthropoda</taxon>
        <taxon>Hexapoda</taxon>
        <taxon>Insecta</taxon>
        <taxon>Pterygota</taxon>
        <taxon>Neoptera</taxon>
        <taxon>Endopterygota</taxon>
        <taxon>Diptera</taxon>
        <taxon>Nematocera</taxon>
        <taxon>Culicoidea</taxon>
        <taxon>Culicidae</taxon>
        <taxon>Culicinae</taxon>
        <taxon>Aedini</taxon>
        <taxon>Aedes</taxon>
        <taxon>Stegomyia</taxon>
    </lineage>
</organism>
<reference evidence="15" key="2">
    <citation type="submission" date="2025-05" db="UniProtKB">
        <authorList>
            <consortium name="EnsemblMetazoa"/>
        </authorList>
    </citation>
    <scope>IDENTIFICATION</scope>
    <source>
        <strain evidence="15">Foshan</strain>
    </source>
</reference>
<evidence type="ECO:0000256" key="9">
    <source>
        <dbReference type="ARBA" id="ARBA00023288"/>
    </source>
</evidence>
<keyword evidence="5 10" id="KW-0479">Metal-binding</keyword>
<dbReference type="InterPro" id="IPR045357">
    <property type="entry name" value="Aminopeptidase_N-like_N"/>
</dbReference>
<evidence type="ECO:0000259" key="14">
    <source>
        <dbReference type="Pfam" id="PF17900"/>
    </source>
</evidence>
<dbReference type="Gene3D" id="2.60.40.1910">
    <property type="match status" value="1"/>
</dbReference>
<keyword evidence="4 10" id="KW-0645">Protease</keyword>
<feature type="signal peptide" evidence="11">
    <location>
        <begin position="1"/>
        <end position="20"/>
    </location>
</feature>
<dbReference type="InterPro" id="IPR042097">
    <property type="entry name" value="Aminopeptidase_N-like_N_sf"/>
</dbReference>
<dbReference type="EnsemblMetazoa" id="AALFPA23_006845.R9005">
    <property type="protein sequence ID" value="AALFPA23_006845.P9005"/>
    <property type="gene ID" value="AALFPA23_006845"/>
</dbReference>
<keyword evidence="10" id="KW-0031">Aminopeptidase</keyword>